<evidence type="ECO:0000256" key="1">
    <source>
        <dbReference type="ARBA" id="ARBA00001933"/>
    </source>
</evidence>
<dbReference type="InterPro" id="IPR008286">
    <property type="entry name" value="Prn/Lys/Arg_de-COase_C"/>
</dbReference>
<dbReference type="SUPFAM" id="SSF55904">
    <property type="entry name" value="Ornithine decarboxylase C-terminal domain"/>
    <property type="match status" value="1"/>
</dbReference>
<dbReference type="InterPro" id="IPR036633">
    <property type="entry name" value="Prn/Lys/Arg_de-COase_C_sf"/>
</dbReference>
<feature type="domain" description="Orn/Lys/Arg decarboxylase C-terminal" evidence="7">
    <location>
        <begin position="386"/>
        <end position="420"/>
    </location>
</feature>
<protein>
    <submittedName>
        <fullName evidence="8">Arginine decarboxylase</fullName>
        <ecNumber evidence="8">4.1.1.19</ecNumber>
    </submittedName>
</protein>
<dbReference type="Gene3D" id="3.90.100.10">
    <property type="entry name" value="Orn/Lys/Arg decarboxylase, C-terminal domain"/>
    <property type="match status" value="1"/>
</dbReference>
<dbReference type="InterPro" id="IPR000310">
    <property type="entry name" value="Orn/Lys/Arg_deCO2ase_major_dom"/>
</dbReference>
<dbReference type="PANTHER" id="PTHR43277:SF4">
    <property type="entry name" value="ARGININE DECARBOXYLASE"/>
    <property type="match status" value="1"/>
</dbReference>
<proteinExistence type="inferred from homology"/>
<dbReference type="SUPFAM" id="SSF53383">
    <property type="entry name" value="PLP-dependent transferases"/>
    <property type="match status" value="1"/>
</dbReference>
<evidence type="ECO:0000313" key="8">
    <source>
        <dbReference type="EMBL" id="VEJ35909.1"/>
    </source>
</evidence>
<sequence>MERPLFEKVRAFRGGAYFAMPGHKSKALFDFGFADDITEIEGADNLLDPEGAILEAEAAIARAYGTAASYLIPAGSTAAIKVALYAATRPGDKVLVQRGAHTAFFHAAVHLDLIPVYLPCGTDPKTGLFCGIDPKEVGRALDADPEIAAVFLTSPDYFGGILQLEEIAREVEARNKVLVVDEAHGAHLAFTPLSAYSAVRFAHYTVQSLHKTAPAMTGAALLHTRCAGTEQAVRTGMRLFLSTSPSYLIMLSSEYAVAHMQAHSDDWHRIEDMRRTLAAALPEGAIPTRTGHFAAIDGSKFLFRLPHRTGREIVRDCAERGVYLEMGDDRYALVILSPLNKEDEIRRLEDVFREAEAGPYLPVRREATYFHKRVELSPRAAFFAGREWVYIDDAVGRICALPVTPYPPGIPRISYGERIAAGDLDFEGHEGVQGIKDGKVAVVKEEL</sequence>
<dbReference type="InterPro" id="IPR015421">
    <property type="entry name" value="PyrdxlP-dep_Trfase_major"/>
</dbReference>
<evidence type="ECO:0000256" key="3">
    <source>
        <dbReference type="ARBA" id="ARBA00022793"/>
    </source>
</evidence>
<keyword evidence="9" id="KW-1185">Reference proteome</keyword>
<comment type="similarity">
    <text evidence="2">Belongs to the Orn/Lys/Arg decarboxylase class-I family.</text>
</comment>
<evidence type="ECO:0000313" key="9">
    <source>
        <dbReference type="Proteomes" id="UP000269544"/>
    </source>
</evidence>
<dbReference type="EC" id="4.1.1.19" evidence="8"/>
<dbReference type="Gene3D" id="3.40.640.10">
    <property type="entry name" value="Type I PLP-dependent aspartate aminotransferase-like (Major domain)"/>
    <property type="match status" value="1"/>
</dbReference>
<comment type="cofactor">
    <cofactor evidence="1">
        <name>pyridoxal 5'-phosphate</name>
        <dbReference type="ChEBI" id="CHEBI:597326"/>
    </cofactor>
</comment>
<dbReference type="GO" id="GO:0008792">
    <property type="term" value="F:arginine decarboxylase activity"/>
    <property type="evidence" value="ECO:0007669"/>
    <property type="project" value="UniProtKB-EC"/>
</dbReference>
<dbReference type="Pfam" id="PF03711">
    <property type="entry name" value="OKR_DC_1_C"/>
    <property type="match status" value="1"/>
</dbReference>
<dbReference type="InterPro" id="IPR015424">
    <property type="entry name" value="PyrdxlP-dep_Trfase"/>
</dbReference>
<dbReference type="OrthoDB" id="9815233at2"/>
<feature type="domain" description="Orn/Lys/Arg decarboxylases family 1 pyridoxal-P attachment site" evidence="6">
    <location>
        <begin position="33"/>
        <end position="265"/>
    </location>
</feature>
<keyword evidence="5 8" id="KW-0456">Lyase</keyword>
<reference evidence="8 9" key="1">
    <citation type="submission" date="2018-12" db="EMBL/GenBank/DDBJ databases">
        <authorList>
            <consortium name="Pathogen Informatics"/>
        </authorList>
    </citation>
    <scope>NUCLEOTIDE SEQUENCE [LARGE SCALE GENOMIC DNA]</scope>
    <source>
        <strain evidence="8 9">NCTC13079</strain>
    </source>
</reference>
<gene>
    <name evidence="8" type="primary">speA</name>
    <name evidence="8" type="ORF">NCTC13079_01098</name>
</gene>
<dbReference type="EMBL" id="LR134523">
    <property type="protein sequence ID" value="VEJ35909.1"/>
    <property type="molecule type" value="Genomic_DNA"/>
</dbReference>
<organism evidence="8 9">
    <name type="scientific">Aedoeadaptatus ivorii</name>
    <dbReference type="NCBI Taxonomy" id="54006"/>
    <lineage>
        <taxon>Bacteria</taxon>
        <taxon>Bacillati</taxon>
        <taxon>Bacillota</taxon>
        <taxon>Tissierellia</taxon>
        <taxon>Tissierellales</taxon>
        <taxon>Peptoniphilaceae</taxon>
        <taxon>Aedoeadaptatus</taxon>
    </lineage>
</organism>
<evidence type="ECO:0000259" key="7">
    <source>
        <dbReference type="Pfam" id="PF03711"/>
    </source>
</evidence>
<evidence type="ECO:0000256" key="5">
    <source>
        <dbReference type="ARBA" id="ARBA00023239"/>
    </source>
</evidence>
<evidence type="ECO:0000256" key="4">
    <source>
        <dbReference type="ARBA" id="ARBA00022898"/>
    </source>
</evidence>
<keyword evidence="4" id="KW-0663">Pyridoxal phosphate</keyword>
<dbReference type="KEGG" id="piv:NCTC13079_01098"/>
<accession>A0A3S4Y7L8</accession>
<name>A0A3S4Y7L8_9FIRM</name>
<dbReference type="Pfam" id="PF01276">
    <property type="entry name" value="OKR_DC_1"/>
    <property type="match status" value="1"/>
</dbReference>
<evidence type="ECO:0000256" key="2">
    <source>
        <dbReference type="ARBA" id="ARBA00010671"/>
    </source>
</evidence>
<dbReference type="Proteomes" id="UP000269544">
    <property type="component" value="Chromosome"/>
</dbReference>
<dbReference type="AlphaFoldDB" id="A0A3S4Y7L8"/>
<dbReference type="PANTHER" id="PTHR43277">
    <property type="entry name" value="ARGININE DECARBOXYLASE"/>
    <property type="match status" value="1"/>
</dbReference>
<dbReference type="RefSeq" id="WP_126465662.1">
    <property type="nucleotide sequence ID" value="NZ_LR134523.1"/>
</dbReference>
<keyword evidence="3" id="KW-0210">Decarboxylase</keyword>
<dbReference type="InterPro" id="IPR052357">
    <property type="entry name" value="Orn_Lys_Arg_decarboxylase-I"/>
</dbReference>
<evidence type="ECO:0000259" key="6">
    <source>
        <dbReference type="Pfam" id="PF01276"/>
    </source>
</evidence>